<evidence type="ECO:0000313" key="1">
    <source>
        <dbReference type="EMBL" id="CAG8851417.1"/>
    </source>
</evidence>
<reference evidence="1" key="1">
    <citation type="submission" date="2021-06" db="EMBL/GenBank/DDBJ databases">
        <authorList>
            <person name="Kallberg Y."/>
            <person name="Tangrot J."/>
            <person name="Rosling A."/>
        </authorList>
    </citation>
    <scope>NUCLEOTIDE SEQUENCE</scope>
    <source>
        <strain evidence="1">MA461A</strain>
    </source>
</reference>
<dbReference type="Proteomes" id="UP000789920">
    <property type="component" value="Unassembled WGS sequence"/>
</dbReference>
<proteinExistence type="predicted"/>
<protein>
    <submittedName>
        <fullName evidence="1">5827_t:CDS:1</fullName>
    </submittedName>
</protein>
<name>A0ACA9SX74_9GLOM</name>
<feature type="non-terminal residue" evidence="1">
    <location>
        <position position="1"/>
    </location>
</feature>
<organism evidence="1 2">
    <name type="scientific">Racocetra persica</name>
    <dbReference type="NCBI Taxonomy" id="160502"/>
    <lineage>
        <taxon>Eukaryota</taxon>
        <taxon>Fungi</taxon>
        <taxon>Fungi incertae sedis</taxon>
        <taxon>Mucoromycota</taxon>
        <taxon>Glomeromycotina</taxon>
        <taxon>Glomeromycetes</taxon>
        <taxon>Diversisporales</taxon>
        <taxon>Gigasporaceae</taxon>
        <taxon>Racocetra</taxon>
    </lineage>
</organism>
<comment type="caution">
    <text evidence="1">The sequence shown here is derived from an EMBL/GenBank/DDBJ whole genome shotgun (WGS) entry which is preliminary data.</text>
</comment>
<keyword evidence="2" id="KW-1185">Reference proteome</keyword>
<feature type="non-terminal residue" evidence="1">
    <location>
        <position position="134"/>
    </location>
</feature>
<accession>A0ACA9SX74</accession>
<evidence type="ECO:0000313" key="2">
    <source>
        <dbReference type="Proteomes" id="UP000789920"/>
    </source>
</evidence>
<sequence length="134" mass="16001">IQYFDWSILPNNYQQITQLYRMTLYYKKMLERVPVDLQITYQYIQNILVINEIKPYKKEEDIIVRRLNFVRWMFQQIHAGFVAIKIVDDAKIFYDRWNIKVNVVSGTDLPPGIPDAIAGARRKREKDSDDDSGR</sequence>
<gene>
    <name evidence="1" type="ORF">RPERSI_LOCUS36554</name>
</gene>
<dbReference type="EMBL" id="CAJVQC010176063">
    <property type="protein sequence ID" value="CAG8851417.1"/>
    <property type="molecule type" value="Genomic_DNA"/>
</dbReference>